<dbReference type="eggNOG" id="COG0530">
    <property type="taxonomic scope" value="Bacteria"/>
</dbReference>
<dbReference type="Proteomes" id="UP000000719">
    <property type="component" value="Chromosome"/>
</dbReference>
<dbReference type="Gene3D" id="1.20.1420.30">
    <property type="entry name" value="NCX, central ion-binding region"/>
    <property type="match status" value="1"/>
</dbReference>
<evidence type="ECO:0000256" key="1">
    <source>
        <dbReference type="ARBA" id="ARBA00004141"/>
    </source>
</evidence>
<keyword evidence="8" id="KW-1185">Reference proteome</keyword>
<evidence type="ECO:0000256" key="3">
    <source>
        <dbReference type="ARBA" id="ARBA00022989"/>
    </source>
</evidence>
<protein>
    <submittedName>
        <fullName evidence="7">Na+/Ca+ antiporter, CaCA family</fullName>
    </submittedName>
</protein>
<gene>
    <name evidence="7" type="ordered locus">Hore_20130</name>
</gene>
<feature type="domain" description="Sodium/calcium exchanger membrane region" evidence="6">
    <location>
        <begin position="213"/>
        <end position="353"/>
    </location>
</feature>
<dbReference type="PANTHER" id="PTHR10846:SF8">
    <property type="entry name" value="INNER MEMBRANE PROTEIN YRBG"/>
    <property type="match status" value="1"/>
</dbReference>
<dbReference type="NCBIfam" id="TIGR00367">
    <property type="entry name" value="calcium/sodium antiporter"/>
    <property type="match status" value="1"/>
</dbReference>
<dbReference type="KEGG" id="hor:Hore_20130"/>
<dbReference type="Pfam" id="PF01699">
    <property type="entry name" value="Na_Ca_ex"/>
    <property type="match status" value="2"/>
</dbReference>
<dbReference type="STRING" id="373903.Hore_20130"/>
<feature type="domain" description="Sodium/calcium exchanger membrane region" evidence="6">
    <location>
        <begin position="18"/>
        <end position="161"/>
    </location>
</feature>
<evidence type="ECO:0000256" key="4">
    <source>
        <dbReference type="ARBA" id="ARBA00023136"/>
    </source>
</evidence>
<keyword evidence="3 5" id="KW-1133">Transmembrane helix</keyword>
<feature type="transmembrane region" description="Helical" evidence="5">
    <location>
        <begin position="120"/>
        <end position="138"/>
    </location>
</feature>
<keyword evidence="4 5" id="KW-0472">Membrane</keyword>
<dbReference type="InterPro" id="IPR004481">
    <property type="entry name" value="K/Na/Ca-exchanger"/>
</dbReference>
<name>B8CZQ8_HALOH</name>
<feature type="transmembrane region" description="Helical" evidence="5">
    <location>
        <begin position="87"/>
        <end position="108"/>
    </location>
</feature>
<evidence type="ECO:0000256" key="5">
    <source>
        <dbReference type="SAM" id="Phobius"/>
    </source>
</evidence>
<evidence type="ECO:0000256" key="2">
    <source>
        <dbReference type="ARBA" id="ARBA00022692"/>
    </source>
</evidence>
<evidence type="ECO:0000313" key="7">
    <source>
        <dbReference type="EMBL" id="ACL70760.1"/>
    </source>
</evidence>
<feature type="transmembrane region" description="Helical" evidence="5">
    <location>
        <begin position="213"/>
        <end position="238"/>
    </location>
</feature>
<evidence type="ECO:0000313" key="8">
    <source>
        <dbReference type="Proteomes" id="UP000000719"/>
    </source>
</evidence>
<organism evidence="7 8">
    <name type="scientific">Halothermothrix orenii (strain H 168 / OCM 544 / DSM 9562)</name>
    <dbReference type="NCBI Taxonomy" id="373903"/>
    <lineage>
        <taxon>Bacteria</taxon>
        <taxon>Bacillati</taxon>
        <taxon>Bacillota</taxon>
        <taxon>Clostridia</taxon>
        <taxon>Halanaerobiales</taxon>
        <taxon>Halothermotrichaceae</taxon>
        <taxon>Halothermothrix</taxon>
    </lineage>
</organism>
<dbReference type="GO" id="GO:0008273">
    <property type="term" value="F:calcium, potassium:sodium antiporter activity"/>
    <property type="evidence" value="ECO:0007669"/>
    <property type="project" value="TreeGrafter"/>
</dbReference>
<dbReference type="HOGENOM" id="CLU_007948_0_1_9"/>
<comment type="subcellular location">
    <subcellularLocation>
        <location evidence="1">Membrane</location>
        <topology evidence="1">Multi-pass membrane protein</topology>
    </subcellularLocation>
</comment>
<keyword evidence="2 5" id="KW-0812">Transmembrane</keyword>
<dbReference type="EMBL" id="CP001098">
    <property type="protein sequence ID" value="ACL70760.1"/>
    <property type="molecule type" value="Genomic_DNA"/>
</dbReference>
<feature type="transmembrane region" description="Helical" evidence="5">
    <location>
        <begin position="307"/>
        <end position="326"/>
    </location>
</feature>
<dbReference type="PANTHER" id="PTHR10846">
    <property type="entry name" value="SODIUM/POTASSIUM/CALCIUM EXCHANGER"/>
    <property type="match status" value="1"/>
</dbReference>
<dbReference type="GO" id="GO:0005886">
    <property type="term" value="C:plasma membrane"/>
    <property type="evidence" value="ECO:0007669"/>
    <property type="project" value="TreeGrafter"/>
</dbReference>
<dbReference type="RefSeq" id="WP_015923729.1">
    <property type="nucleotide sequence ID" value="NC_011899.1"/>
</dbReference>
<dbReference type="GO" id="GO:0005262">
    <property type="term" value="F:calcium channel activity"/>
    <property type="evidence" value="ECO:0007669"/>
    <property type="project" value="TreeGrafter"/>
</dbReference>
<proteinExistence type="predicted"/>
<dbReference type="OrthoDB" id="9794225at2"/>
<dbReference type="GO" id="GO:0006874">
    <property type="term" value="P:intracellular calcium ion homeostasis"/>
    <property type="evidence" value="ECO:0007669"/>
    <property type="project" value="TreeGrafter"/>
</dbReference>
<feature type="transmembrane region" description="Helical" evidence="5">
    <location>
        <begin position="6"/>
        <end position="28"/>
    </location>
</feature>
<evidence type="ECO:0000259" key="6">
    <source>
        <dbReference type="Pfam" id="PF01699"/>
    </source>
</evidence>
<feature type="transmembrane region" description="Helical" evidence="5">
    <location>
        <begin position="144"/>
        <end position="161"/>
    </location>
</feature>
<reference evidence="7 8" key="1">
    <citation type="journal article" date="2009" name="PLoS ONE">
        <title>Genome analysis of the anaerobic thermohalophilic bacterium Halothermothrix orenii.</title>
        <authorList>
            <person name="Mavromatis K."/>
            <person name="Ivanova N."/>
            <person name="Anderson I."/>
            <person name="Lykidis A."/>
            <person name="Hooper S.D."/>
            <person name="Sun H."/>
            <person name="Kunin V."/>
            <person name="Lapidus A."/>
            <person name="Hugenholtz P."/>
            <person name="Patel B."/>
            <person name="Kyrpides N.C."/>
        </authorList>
    </citation>
    <scope>NUCLEOTIDE SEQUENCE [LARGE SCALE GENOMIC DNA]</scope>
    <source>
        <strain evidence="8">H 168 / OCM 544 / DSM 9562</strain>
    </source>
</reference>
<accession>B8CZQ8</accession>
<feature type="transmembrane region" description="Helical" evidence="5">
    <location>
        <begin position="278"/>
        <end position="301"/>
    </location>
</feature>
<dbReference type="InterPro" id="IPR044880">
    <property type="entry name" value="NCX_ion-bd_dom_sf"/>
</dbReference>
<dbReference type="InterPro" id="IPR004837">
    <property type="entry name" value="NaCa_Exmemb"/>
</dbReference>
<feature type="transmembrane region" description="Helical" evidence="5">
    <location>
        <begin position="338"/>
        <end position="355"/>
    </location>
</feature>
<feature type="transmembrane region" description="Helical" evidence="5">
    <location>
        <begin position="244"/>
        <end position="266"/>
    </location>
</feature>
<sequence>MEALIHNYLVSFPTLALLITIAIMLYILSKGADILVDEAVKLSLQLGVPKVIIGATIVSLGTTLPEAAVSVLAAINGNPDLALGNAVGSIIADTGLIIGVAALLGSLPVSKMIVNRQGRIQVWAGILLALVSLPLVSGSNIPQWIGWVFIVLLILYIYSSIKWTQKTDTGQTAATSISRGSNANQPTPAQSDVSVEITISEDSDSLVLRIFKLFAGIFLVIGSSKVLIPAVEITAIRIGIPESIIAATLVAFGTSLPELMTAITAVRKGHGELAVGNIVGADILNVLFVVGSAASVTAGGLNVPANFYRLQIPTMVIILVTFRLFSRGRNEEITKKEGIVLFLLYVIYLILNYTWV</sequence>
<dbReference type="AlphaFoldDB" id="B8CZQ8"/>